<dbReference type="FunFam" id="3.40.309.10:FF:000012">
    <property type="entry name" value="Betaine aldehyde dehydrogenase"/>
    <property type="match status" value="1"/>
</dbReference>
<dbReference type="FunFam" id="3.40.605.10:FF:000001">
    <property type="entry name" value="Aldehyde dehydrogenase 1"/>
    <property type="match status" value="1"/>
</dbReference>
<evidence type="ECO:0000256" key="5">
    <source>
        <dbReference type="ARBA" id="ARBA00022563"/>
    </source>
</evidence>
<dbReference type="InterPro" id="IPR016160">
    <property type="entry name" value="Ald_DH_CS_CYS"/>
</dbReference>
<dbReference type="GO" id="GO:0006730">
    <property type="term" value="P:one-carbon metabolic process"/>
    <property type="evidence" value="ECO:0007669"/>
    <property type="project" value="UniProtKB-KW"/>
</dbReference>
<dbReference type="InterPro" id="IPR036477">
    <property type="entry name" value="Formyl_transf_N_sf"/>
</dbReference>
<comment type="catalytic activity">
    <reaction evidence="7">
        <text>(6R)-10-formyltetrahydrofolate + NADP(+) + H2O = (6S)-5,6,7,8-tetrahydrofolate + CO2 + NADPH + H(+)</text>
        <dbReference type="Rhea" id="RHEA:10180"/>
        <dbReference type="ChEBI" id="CHEBI:15377"/>
        <dbReference type="ChEBI" id="CHEBI:15378"/>
        <dbReference type="ChEBI" id="CHEBI:16526"/>
        <dbReference type="ChEBI" id="CHEBI:57453"/>
        <dbReference type="ChEBI" id="CHEBI:57783"/>
        <dbReference type="ChEBI" id="CHEBI:58349"/>
        <dbReference type="ChEBI" id="CHEBI:195366"/>
        <dbReference type="EC" id="1.5.1.6"/>
    </reaction>
    <physiologicalReaction direction="left-to-right" evidence="7">
        <dbReference type="Rhea" id="RHEA:10181"/>
    </physiologicalReaction>
</comment>
<dbReference type="SUPFAM" id="SSF53474">
    <property type="entry name" value="alpha/beta-Hydrolases"/>
    <property type="match status" value="1"/>
</dbReference>
<protein>
    <recommendedName>
        <fullName evidence="4">formyltetrahydrofolate dehydrogenase</fullName>
        <ecNumber evidence="4">1.5.1.6</ecNumber>
    </recommendedName>
</protein>
<evidence type="ECO:0000259" key="10">
    <source>
        <dbReference type="PROSITE" id="PS50075"/>
    </source>
</evidence>
<evidence type="ECO:0000256" key="8">
    <source>
        <dbReference type="PROSITE-ProRule" id="PRU10007"/>
    </source>
</evidence>
<proteinExistence type="inferred from homology"/>
<dbReference type="InterPro" id="IPR029058">
    <property type="entry name" value="AB_hydrolase_fold"/>
</dbReference>
<evidence type="ECO:0000256" key="4">
    <source>
        <dbReference type="ARBA" id="ARBA00012858"/>
    </source>
</evidence>
<dbReference type="EMBL" id="CATQJL010000305">
    <property type="protein sequence ID" value="CAJ0602791.1"/>
    <property type="molecule type" value="Genomic_DNA"/>
</dbReference>
<comment type="similarity">
    <text evidence="1">In the C-terminal section; belongs to the aldehyde dehydrogenase family. ALDH1L subfamily.</text>
</comment>
<name>A0AA36H2C1_CYLNA</name>
<dbReference type="EC" id="1.5.1.6" evidence="4"/>
<dbReference type="Proteomes" id="UP001176961">
    <property type="component" value="Unassembled WGS sequence"/>
</dbReference>
<comment type="similarity">
    <text evidence="2 9">Belongs to the aldehyde dehydrogenase family.</text>
</comment>
<dbReference type="Gene3D" id="3.40.309.10">
    <property type="entry name" value="Aldehyde Dehydrogenase, Chain A, domain 2"/>
    <property type="match status" value="1"/>
</dbReference>
<comment type="caution">
    <text evidence="11">The sequence shown here is derived from an EMBL/GenBank/DDBJ whole genome shotgun (WGS) entry which is preliminary data.</text>
</comment>
<feature type="domain" description="Carrier" evidence="10">
    <location>
        <begin position="350"/>
        <end position="424"/>
    </location>
</feature>
<sequence>MTFNTLIRSFAAYSTTIRRLARTMKIAIIGQSAFGVDVYKALRDNGHDIVAVFTIPDKNGREDLLALEASKDGVPVHKPPKWRKKVANGKFEVLPDMLKLYLSYKAELNVLPFCTQFIPIEVIEAPKFKSIIYHPSILPKHRGASAINWTLIDGDKEAGLTIFWADDGLDTGPILLQKKCKVEQNDTLNSLYKRFLYPAGVDAMAEAVELIAAGKAPRIVQPTEGATYEPYITAKPELAEIDWKKTQQQLHNFIRGNDKVPGAWATLNGEKVTLYGSTLYRAPVPPPSARELQVTEVPGGKVYVHDKGLLVPGSDGKWVNVDTVKVGSKTMPAKKYGVVEENGVKVEFTPEEQKVVDEVKKIWEAILKTTVEADTDFFEAGGTSADVTRLVEEIKFHSKVELENTDIYLGSTFGENAEIVVKKMRGGDKITVEYDPIIVNANGMELKFPHELFIDGKFQPSSSGRTYDTINPTDESVICKVPKADANDVNRAVAAAKAAFEDGEWRKMSARDRGKLLFRLADLMEEHKEELATLESLDSGAVYTLALKTHVGMSIDVWRYMAGWCDKIQGSTIPISNARPNYNLTLTKREPIGVVGLITPWNYPLMMLSWKMSACLAAGNTVVHKPAGVTPLTALKFAELAALAGIPNGVINIVTGSGAEIGKVLAEHPDVRKVGFTGSTEVGAEVMTSCAQSNIKKVSLELGGKSPLIIFPDCDLERAVKQTCGAVFFNKGENCIAAGRIFVADSIYDSFLKKLVDETKKYVIGDPLDRSTAHGPQNHKAHLNKLVEFVQKSKEGGAKVVYGGERLPRPGLFFPPTILSEVEDDNFAAIEESFGPIMCVSRFDDDDVDEVVRRANLTEYGLAAGVFSKDISKVLRVADRLQAGTVFINTYQKTDVAAPFGGFKQSGFGKDLGQEALNEYLQTKTDRKMREVLNILYCHGLGSSINNRVGTGLVEYFKNTPHYFKRLLYRNPGSRNVLWNISEWREDIEKRVDGKEWVVIASSAGCHAALNAAKNRPGNIKGLFLFCPGVSLTFNYVNTIAPGASAALQNGQSLIHPASRGGHEALINRECLQHYLDTCVTKTEGLINIHCPVSIVHGTKDEMVPFENSVSLSKRLRSTNVELMLIPDGTHYLSVDERTAKKLDEFLATVSRLENSPSRVIQSKL</sequence>
<feature type="active site" evidence="8">
    <location>
        <position position="701"/>
    </location>
</feature>
<reference evidence="11" key="1">
    <citation type="submission" date="2023-07" db="EMBL/GenBank/DDBJ databases">
        <authorList>
            <consortium name="CYATHOMIX"/>
        </authorList>
    </citation>
    <scope>NUCLEOTIDE SEQUENCE</scope>
    <source>
        <strain evidence="11">N/A</strain>
    </source>
</reference>
<dbReference type="PROSITE" id="PS50075">
    <property type="entry name" value="CARRIER"/>
    <property type="match status" value="1"/>
</dbReference>
<dbReference type="Pfam" id="PF00551">
    <property type="entry name" value="Formyl_trans_N"/>
    <property type="match status" value="1"/>
</dbReference>
<evidence type="ECO:0000256" key="6">
    <source>
        <dbReference type="ARBA" id="ARBA00023002"/>
    </source>
</evidence>
<dbReference type="InterPro" id="IPR002376">
    <property type="entry name" value="Formyl_transf_N"/>
</dbReference>
<keyword evidence="5" id="KW-0554">One-carbon metabolism</keyword>
<dbReference type="Pfam" id="PF00550">
    <property type="entry name" value="PP-binding"/>
    <property type="match status" value="1"/>
</dbReference>
<dbReference type="InterPro" id="IPR016161">
    <property type="entry name" value="Ald_DH/histidinol_DH"/>
</dbReference>
<dbReference type="Gene3D" id="3.10.25.10">
    <property type="entry name" value="Formyl transferase, C-terminal domain"/>
    <property type="match status" value="1"/>
</dbReference>
<dbReference type="GO" id="GO:0009258">
    <property type="term" value="P:10-formyltetrahydrofolate catabolic process"/>
    <property type="evidence" value="ECO:0007669"/>
    <property type="project" value="UniProtKB-ARBA"/>
</dbReference>
<evidence type="ECO:0000256" key="7">
    <source>
        <dbReference type="ARBA" id="ARBA00048239"/>
    </source>
</evidence>
<dbReference type="Pfam" id="PF02911">
    <property type="entry name" value="Formyl_trans_C"/>
    <property type="match status" value="1"/>
</dbReference>
<dbReference type="SUPFAM" id="SSF50486">
    <property type="entry name" value="FMT C-terminal domain-like"/>
    <property type="match status" value="1"/>
</dbReference>
<dbReference type="Gene3D" id="1.10.1200.10">
    <property type="entry name" value="ACP-like"/>
    <property type="match status" value="1"/>
</dbReference>
<dbReference type="GO" id="GO:0016620">
    <property type="term" value="F:oxidoreductase activity, acting on the aldehyde or oxo group of donors, NAD or NADP as acceptor"/>
    <property type="evidence" value="ECO:0007669"/>
    <property type="project" value="InterPro"/>
</dbReference>
<evidence type="ECO:0000313" key="11">
    <source>
        <dbReference type="EMBL" id="CAJ0602791.1"/>
    </source>
</evidence>
<comment type="similarity">
    <text evidence="3">In the N-terminal section; belongs to the GART family.</text>
</comment>
<organism evidence="11 12">
    <name type="scientific">Cylicocyclus nassatus</name>
    <name type="common">Nematode worm</name>
    <dbReference type="NCBI Taxonomy" id="53992"/>
    <lineage>
        <taxon>Eukaryota</taxon>
        <taxon>Metazoa</taxon>
        <taxon>Ecdysozoa</taxon>
        <taxon>Nematoda</taxon>
        <taxon>Chromadorea</taxon>
        <taxon>Rhabditida</taxon>
        <taxon>Rhabditina</taxon>
        <taxon>Rhabditomorpha</taxon>
        <taxon>Strongyloidea</taxon>
        <taxon>Strongylidae</taxon>
        <taxon>Cylicocyclus</taxon>
    </lineage>
</organism>
<dbReference type="PROSITE" id="PS00070">
    <property type="entry name" value="ALDEHYDE_DEHYDR_CYS"/>
    <property type="match status" value="1"/>
</dbReference>
<dbReference type="InterPro" id="IPR009081">
    <property type="entry name" value="PP-bd_ACP"/>
</dbReference>
<dbReference type="SUPFAM" id="SSF47336">
    <property type="entry name" value="ACP-like"/>
    <property type="match status" value="1"/>
</dbReference>
<evidence type="ECO:0000256" key="1">
    <source>
        <dbReference type="ARBA" id="ARBA00007995"/>
    </source>
</evidence>
<dbReference type="SUPFAM" id="SSF53328">
    <property type="entry name" value="Formyltransferase"/>
    <property type="match status" value="1"/>
</dbReference>
<dbReference type="CDD" id="cd08703">
    <property type="entry name" value="FDH_Hydrolase_C"/>
    <property type="match status" value="1"/>
</dbReference>
<dbReference type="Gene3D" id="3.40.605.10">
    <property type="entry name" value="Aldehyde Dehydrogenase, Chain A, domain 1"/>
    <property type="match status" value="1"/>
</dbReference>
<evidence type="ECO:0000256" key="9">
    <source>
        <dbReference type="RuleBase" id="RU003345"/>
    </source>
</evidence>
<dbReference type="Gene3D" id="3.40.50.170">
    <property type="entry name" value="Formyl transferase, N-terminal domain"/>
    <property type="match status" value="1"/>
</dbReference>
<dbReference type="FunFam" id="3.40.605.10:FF:000026">
    <property type="entry name" value="Aldehyde dehydrogenase, putative"/>
    <property type="match status" value="1"/>
</dbReference>
<dbReference type="InterPro" id="IPR016163">
    <property type="entry name" value="Ald_DH_C"/>
</dbReference>
<dbReference type="InterPro" id="IPR001555">
    <property type="entry name" value="GART_AS"/>
</dbReference>
<dbReference type="InterPro" id="IPR016162">
    <property type="entry name" value="Ald_DH_N"/>
</dbReference>
<dbReference type="InterPro" id="IPR029510">
    <property type="entry name" value="Ald_DH_CS_GLU"/>
</dbReference>
<dbReference type="PROSITE" id="PS00373">
    <property type="entry name" value="GART"/>
    <property type="match status" value="1"/>
</dbReference>
<dbReference type="AlphaFoldDB" id="A0AA36H2C1"/>
<evidence type="ECO:0000256" key="2">
    <source>
        <dbReference type="ARBA" id="ARBA00009986"/>
    </source>
</evidence>
<dbReference type="InterPro" id="IPR037022">
    <property type="entry name" value="Formyl_trans_C_sf"/>
</dbReference>
<dbReference type="InterPro" id="IPR015590">
    <property type="entry name" value="Aldehyde_DH_dom"/>
</dbReference>
<keyword evidence="6 9" id="KW-0560">Oxidoreductase</keyword>
<evidence type="ECO:0000313" key="12">
    <source>
        <dbReference type="Proteomes" id="UP001176961"/>
    </source>
</evidence>
<dbReference type="Gene3D" id="3.40.50.1820">
    <property type="entry name" value="alpha/beta hydrolase"/>
    <property type="match status" value="1"/>
</dbReference>
<dbReference type="FunFam" id="3.40.50.170:FF:000018">
    <property type="entry name" value="10-formyltetrahydrofolate dehydrogenase"/>
    <property type="match status" value="1"/>
</dbReference>
<evidence type="ECO:0000256" key="3">
    <source>
        <dbReference type="ARBA" id="ARBA00010978"/>
    </source>
</evidence>
<dbReference type="PROSITE" id="PS00687">
    <property type="entry name" value="ALDEHYDE_DEHYDR_GLU"/>
    <property type="match status" value="1"/>
</dbReference>
<dbReference type="InterPro" id="IPR036736">
    <property type="entry name" value="ACP-like_sf"/>
</dbReference>
<keyword evidence="12" id="KW-1185">Reference proteome</keyword>
<accession>A0AA36H2C1</accession>
<dbReference type="PANTHER" id="PTHR11699">
    <property type="entry name" value="ALDEHYDE DEHYDROGENASE-RELATED"/>
    <property type="match status" value="1"/>
</dbReference>
<gene>
    <name evidence="11" type="ORF">CYNAS_LOCUS14774</name>
</gene>
<dbReference type="InterPro" id="IPR011034">
    <property type="entry name" value="Formyl_transferase-like_C_sf"/>
</dbReference>
<dbReference type="Pfam" id="PF00171">
    <property type="entry name" value="Aldedh"/>
    <property type="match status" value="1"/>
</dbReference>
<dbReference type="GO" id="GO:0016155">
    <property type="term" value="F:formyltetrahydrofolate dehydrogenase activity"/>
    <property type="evidence" value="ECO:0007669"/>
    <property type="project" value="UniProtKB-EC"/>
</dbReference>
<dbReference type="SUPFAM" id="SSF53720">
    <property type="entry name" value="ALDH-like"/>
    <property type="match status" value="1"/>
</dbReference>
<dbReference type="InterPro" id="IPR005793">
    <property type="entry name" value="Formyl_trans_C"/>
</dbReference>